<dbReference type="SUPFAM" id="SSF52402">
    <property type="entry name" value="Adenine nucleotide alpha hydrolases-like"/>
    <property type="match status" value="2"/>
</dbReference>
<comment type="similarity">
    <text evidence="1">Belongs to the universal stress protein A family.</text>
</comment>
<proteinExistence type="inferred from homology"/>
<dbReference type="Proteomes" id="UP000182573">
    <property type="component" value="Unassembled WGS sequence"/>
</dbReference>
<protein>
    <submittedName>
        <fullName evidence="3">Nucleotide-binding universal stress protein, UspA family</fullName>
    </submittedName>
</protein>
<dbReference type="Gene3D" id="3.40.50.620">
    <property type="entry name" value="HUPs"/>
    <property type="match status" value="2"/>
</dbReference>
<dbReference type="InterPro" id="IPR006015">
    <property type="entry name" value="Universal_stress_UspA"/>
</dbReference>
<feature type="domain" description="UspA" evidence="2">
    <location>
        <begin position="1"/>
        <end position="136"/>
    </location>
</feature>
<dbReference type="PRINTS" id="PR01438">
    <property type="entry name" value="UNVRSLSTRESS"/>
</dbReference>
<evidence type="ECO:0000313" key="4">
    <source>
        <dbReference type="Proteomes" id="UP000182573"/>
    </source>
</evidence>
<dbReference type="AlphaFoldDB" id="A0A1H2QCV1"/>
<dbReference type="PANTHER" id="PTHR46268:SF6">
    <property type="entry name" value="UNIVERSAL STRESS PROTEIN UP12"/>
    <property type="match status" value="1"/>
</dbReference>
<evidence type="ECO:0000256" key="1">
    <source>
        <dbReference type="ARBA" id="ARBA00008791"/>
    </source>
</evidence>
<dbReference type="RefSeq" id="WP_004518400.1">
    <property type="nucleotide sequence ID" value="NZ_FNOF01000001.1"/>
</dbReference>
<dbReference type="STRING" id="28442.SAMN05443574_101176"/>
<dbReference type="PANTHER" id="PTHR46268">
    <property type="entry name" value="STRESS RESPONSE PROTEIN NHAX"/>
    <property type="match status" value="1"/>
</dbReference>
<accession>A0A1H2QCV1</accession>
<dbReference type="CDD" id="cd00293">
    <property type="entry name" value="USP-like"/>
    <property type="match status" value="2"/>
</dbReference>
<gene>
    <name evidence="3" type="ORF">SAMN05443574_101176</name>
</gene>
<name>A0A1H2QCV1_HALVA</name>
<organism evidence="3 4">
    <name type="scientific">Haloarcula vallismortis</name>
    <name type="common">Halobacterium vallismortis</name>
    <dbReference type="NCBI Taxonomy" id="28442"/>
    <lineage>
        <taxon>Archaea</taxon>
        <taxon>Methanobacteriati</taxon>
        <taxon>Methanobacteriota</taxon>
        <taxon>Stenosarchaea group</taxon>
        <taxon>Halobacteria</taxon>
        <taxon>Halobacteriales</taxon>
        <taxon>Haloarculaceae</taxon>
        <taxon>Haloarcula</taxon>
    </lineage>
</organism>
<reference evidence="3 4" key="1">
    <citation type="submission" date="2016-10" db="EMBL/GenBank/DDBJ databases">
        <authorList>
            <person name="de Groot N.N."/>
        </authorList>
    </citation>
    <scope>NUCLEOTIDE SEQUENCE [LARGE SCALE GENOMIC DNA]</scope>
    <source>
        <strain evidence="3 4">DSM 3756</strain>
    </source>
</reference>
<dbReference type="InterPro" id="IPR006016">
    <property type="entry name" value="UspA"/>
</dbReference>
<feature type="domain" description="UspA" evidence="2">
    <location>
        <begin position="149"/>
        <end position="295"/>
    </location>
</feature>
<dbReference type="Pfam" id="PF00582">
    <property type="entry name" value="Usp"/>
    <property type="match status" value="2"/>
</dbReference>
<evidence type="ECO:0000259" key="2">
    <source>
        <dbReference type="Pfam" id="PF00582"/>
    </source>
</evidence>
<dbReference type="InterPro" id="IPR014729">
    <property type="entry name" value="Rossmann-like_a/b/a_fold"/>
</dbReference>
<evidence type="ECO:0000313" key="3">
    <source>
        <dbReference type="EMBL" id="SDW04952.1"/>
    </source>
</evidence>
<sequence>MYDHVLIPVDGSDEATAAARRGLALAKDFDATAEAVHVVEQRARRLTQTDRESRRLRERGESVLTDIESLAADIGQPVTTELLNGKPSVQIDEHARETDAALIVLGRQGMTGLGKRLLGGVTEQVLHRTAVPVLVVSDAAQTGINGFDYSRILLPTDGSANAETAIRHGAAVADRYDATIHALNVVDIQAAGGAFNAGGLNETFIERLEEDGRDAVDSVVDDLEETAPDVAVETAVERTDSFDGVPAGLREYASDRDIDLVVMGSHGRSNLKRQLLGSVTSQLIRTVSVPVLVTPRAA</sequence>
<dbReference type="EMBL" id="FNOF01000001">
    <property type="protein sequence ID" value="SDW04952.1"/>
    <property type="molecule type" value="Genomic_DNA"/>
</dbReference>